<evidence type="ECO:0000256" key="2">
    <source>
        <dbReference type="SAM" id="MobiDB-lite"/>
    </source>
</evidence>
<evidence type="ECO:0008006" key="6">
    <source>
        <dbReference type="Google" id="ProtNLM"/>
    </source>
</evidence>
<dbReference type="PROSITE" id="PS51257">
    <property type="entry name" value="PROKAR_LIPOPROTEIN"/>
    <property type="match status" value="1"/>
</dbReference>
<protein>
    <recommendedName>
        <fullName evidence="6">Superoxide dismutase</fullName>
    </recommendedName>
</protein>
<feature type="chain" id="PRO_5046479039" description="Superoxide dismutase" evidence="3">
    <location>
        <begin position="25"/>
        <end position="195"/>
    </location>
</feature>
<feature type="region of interest" description="Disordered" evidence="2">
    <location>
        <begin position="28"/>
        <end position="66"/>
    </location>
</feature>
<keyword evidence="3" id="KW-0732">Signal</keyword>
<organism evidence="4 5">
    <name type="scientific">Saccharopolyspora griseoalba</name>
    <dbReference type="NCBI Taxonomy" id="1431848"/>
    <lineage>
        <taxon>Bacteria</taxon>
        <taxon>Bacillati</taxon>
        <taxon>Actinomycetota</taxon>
        <taxon>Actinomycetes</taxon>
        <taxon>Pseudonocardiales</taxon>
        <taxon>Pseudonocardiaceae</taxon>
        <taxon>Saccharopolyspora</taxon>
    </lineage>
</organism>
<accession>A0ABW2LJL1</accession>
<name>A0ABW2LJL1_9PSEU</name>
<dbReference type="EMBL" id="JBHTCJ010000004">
    <property type="protein sequence ID" value="MFC7341785.1"/>
    <property type="molecule type" value="Genomic_DNA"/>
</dbReference>
<comment type="caution">
    <text evidence="4">The sequence shown here is derived from an EMBL/GenBank/DDBJ whole genome shotgun (WGS) entry which is preliminary data.</text>
</comment>
<gene>
    <name evidence="4" type="ORF">ACFQRI_10205</name>
</gene>
<evidence type="ECO:0000256" key="3">
    <source>
        <dbReference type="SAM" id="SignalP"/>
    </source>
</evidence>
<keyword evidence="5" id="KW-1185">Reference proteome</keyword>
<sequence length="195" mass="20288">MTLRSNIRRSSSVVAAVAACAALAGCGGGTDDQPTQQPAPHEAGQHEQAGQHESMNMGDPTLPRADTIEGANLRTGELKLLPTRPPGLDGAKGTAFLATHQGGTTVTVEMTGLKPGSKYKSHLHAKPCSQENGGGHFQFDPNGAETPPNEVHLVFTADAQGKAMTTANNDRPADAKSLVVHPAEFSDNRVACADF</sequence>
<proteinExistence type="inferred from homology"/>
<dbReference type="RefSeq" id="WP_380667006.1">
    <property type="nucleotide sequence ID" value="NZ_JBHTCJ010000004.1"/>
</dbReference>
<dbReference type="InterPro" id="IPR036423">
    <property type="entry name" value="SOD-like_Cu/Zn_dom_sf"/>
</dbReference>
<comment type="similarity">
    <text evidence="1">Belongs to the Cu-Zn superoxide dismutase family.</text>
</comment>
<reference evidence="5" key="1">
    <citation type="journal article" date="2019" name="Int. J. Syst. Evol. Microbiol.">
        <title>The Global Catalogue of Microorganisms (GCM) 10K type strain sequencing project: providing services to taxonomists for standard genome sequencing and annotation.</title>
        <authorList>
            <consortium name="The Broad Institute Genomics Platform"/>
            <consortium name="The Broad Institute Genome Sequencing Center for Infectious Disease"/>
            <person name="Wu L."/>
            <person name="Ma J."/>
        </authorList>
    </citation>
    <scope>NUCLEOTIDE SEQUENCE [LARGE SCALE GENOMIC DNA]</scope>
    <source>
        <strain evidence="5">WLHS5</strain>
    </source>
</reference>
<dbReference type="Gene3D" id="2.60.40.200">
    <property type="entry name" value="Superoxide dismutase, copper/zinc binding domain"/>
    <property type="match status" value="1"/>
</dbReference>
<evidence type="ECO:0000313" key="4">
    <source>
        <dbReference type="EMBL" id="MFC7341785.1"/>
    </source>
</evidence>
<feature type="signal peptide" evidence="3">
    <location>
        <begin position="1"/>
        <end position="24"/>
    </location>
</feature>
<dbReference type="SUPFAM" id="SSF49329">
    <property type="entry name" value="Cu,Zn superoxide dismutase-like"/>
    <property type="match status" value="1"/>
</dbReference>
<dbReference type="Proteomes" id="UP001596504">
    <property type="component" value="Unassembled WGS sequence"/>
</dbReference>
<evidence type="ECO:0000313" key="5">
    <source>
        <dbReference type="Proteomes" id="UP001596504"/>
    </source>
</evidence>
<evidence type="ECO:0000256" key="1">
    <source>
        <dbReference type="ARBA" id="ARBA00010457"/>
    </source>
</evidence>